<dbReference type="KEGG" id="lpil:LIP_3075"/>
<reference evidence="3" key="1">
    <citation type="submission" date="2015-07" db="EMBL/GenBank/DDBJ databases">
        <title>Complete genome sequence and phylogenetic analysis of Limnochorda pilosa.</title>
        <authorList>
            <person name="Watanabe M."/>
            <person name="Kojima H."/>
            <person name="Fukui M."/>
        </authorList>
    </citation>
    <scope>NUCLEOTIDE SEQUENCE [LARGE SCALE GENOMIC DNA]</scope>
    <source>
        <strain evidence="3">HC45</strain>
    </source>
</reference>
<keyword evidence="3" id="KW-1185">Reference proteome</keyword>
<name>A0A0K2SPZ0_LIMPI</name>
<accession>A0A0K2SPZ0</accession>
<reference evidence="3" key="2">
    <citation type="journal article" date="2016" name="Int. J. Syst. Evol. Microbiol.">
        <title>Complete genome sequence and cell structure of Limnochorda pilosa, a Gram-negative spore-former within the phylum Firmicutes.</title>
        <authorList>
            <person name="Watanabe M."/>
            <person name="Kojima H."/>
            <person name="Fukui M."/>
        </authorList>
    </citation>
    <scope>NUCLEOTIDE SEQUENCE [LARGE SCALE GENOMIC DNA]</scope>
    <source>
        <strain evidence="3">HC45</strain>
    </source>
</reference>
<feature type="region of interest" description="Disordered" evidence="1">
    <location>
        <begin position="1"/>
        <end position="23"/>
    </location>
</feature>
<evidence type="ECO:0000313" key="3">
    <source>
        <dbReference type="Proteomes" id="UP000065807"/>
    </source>
</evidence>
<feature type="region of interest" description="Disordered" evidence="1">
    <location>
        <begin position="95"/>
        <end position="115"/>
    </location>
</feature>
<evidence type="ECO:0000256" key="1">
    <source>
        <dbReference type="SAM" id="MobiDB-lite"/>
    </source>
</evidence>
<dbReference type="RefSeq" id="WP_068139931.1">
    <property type="nucleotide sequence ID" value="NZ_AP014924.1"/>
</dbReference>
<dbReference type="AlphaFoldDB" id="A0A0K2SPZ0"/>
<protein>
    <submittedName>
        <fullName evidence="2">Chemotactic signal-response protein chel</fullName>
    </submittedName>
</protein>
<dbReference type="EMBL" id="AP014924">
    <property type="protein sequence ID" value="BAS28904.1"/>
    <property type="molecule type" value="Genomic_DNA"/>
</dbReference>
<dbReference type="Proteomes" id="UP000065807">
    <property type="component" value="Chromosome"/>
</dbReference>
<feature type="compositionally biased region" description="Basic and acidic residues" evidence="1">
    <location>
        <begin position="97"/>
        <end position="106"/>
    </location>
</feature>
<organism evidence="2 3">
    <name type="scientific">Limnochorda pilosa</name>
    <dbReference type="NCBI Taxonomy" id="1555112"/>
    <lineage>
        <taxon>Bacteria</taxon>
        <taxon>Bacillati</taxon>
        <taxon>Bacillota</taxon>
        <taxon>Limnochordia</taxon>
        <taxon>Limnochordales</taxon>
        <taxon>Limnochordaceae</taxon>
        <taxon>Limnochorda</taxon>
    </lineage>
</organism>
<sequence>MDPLSPLPAPLEGWTPAVPGAGRNLPRNLQEAEAAAREIETLFLQELLKSLESSLPSGSLLGGGASPIRAGMVREELARFLARQGGIGLAESILESLRSRESHPQEETGDTPENE</sequence>
<dbReference type="STRING" id="1555112.LIP_3075"/>
<gene>
    <name evidence="2" type="ORF">LIP_3075</name>
</gene>
<proteinExistence type="predicted"/>
<evidence type="ECO:0000313" key="2">
    <source>
        <dbReference type="EMBL" id="BAS28904.1"/>
    </source>
</evidence>